<dbReference type="InterPro" id="IPR041581">
    <property type="entry name" value="Glyoxalase_6"/>
</dbReference>
<organism evidence="2 3">
    <name type="scientific">Litorimonas cladophorae</name>
    <dbReference type="NCBI Taxonomy" id="1220491"/>
    <lineage>
        <taxon>Bacteria</taxon>
        <taxon>Pseudomonadati</taxon>
        <taxon>Pseudomonadota</taxon>
        <taxon>Alphaproteobacteria</taxon>
        <taxon>Maricaulales</taxon>
        <taxon>Robiginitomaculaceae</taxon>
    </lineage>
</organism>
<dbReference type="Pfam" id="PF18029">
    <property type="entry name" value="Glyoxalase_6"/>
    <property type="match status" value="1"/>
</dbReference>
<sequence length="124" mass="13629">MVKVLGIGGLFFRSKDPAALAAWYQTHLEIAPAPKDMTMQPWVSETGVTVFSPFDEATDYFAKDRTFMLNFRVANLEAALTELNAAGIESGEVSSMEGVGHFARIHDPEGNPIELWEPSQPAED</sequence>
<dbReference type="PROSITE" id="PS51819">
    <property type="entry name" value="VOC"/>
    <property type="match status" value="1"/>
</dbReference>
<evidence type="ECO:0000313" key="3">
    <source>
        <dbReference type="Proteomes" id="UP000600865"/>
    </source>
</evidence>
<feature type="domain" description="VOC" evidence="1">
    <location>
        <begin position="6"/>
        <end position="118"/>
    </location>
</feature>
<keyword evidence="3" id="KW-1185">Reference proteome</keyword>
<dbReference type="AlphaFoldDB" id="A0A918KR94"/>
<dbReference type="SUPFAM" id="SSF54593">
    <property type="entry name" value="Glyoxalase/Bleomycin resistance protein/Dihydroxybiphenyl dioxygenase"/>
    <property type="match status" value="1"/>
</dbReference>
<protein>
    <submittedName>
        <fullName evidence="2">Glyoxalase</fullName>
    </submittedName>
</protein>
<reference evidence="2 3" key="1">
    <citation type="journal article" date="2014" name="Int. J. Syst. Evol. Microbiol.">
        <title>Complete genome sequence of Corynebacterium casei LMG S-19264T (=DSM 44701T), isolated from a smear-ripened cheese.</title>
        <authorList>
            <consortium name="US DOE Joint Genome Institute (JGI-PGF)"/>
            <person name="Walter F."/>
            <person name="Albersmeier A."/>
            <person name="Kalinowski J."/>
            <person name="Ruckert C."/>
        </authorList>
    </citation>
    <scope>NUCLEOTIDE SEQUENCE [LARGE SCALE GENOMIC DNA]</scope>
    <source>
        <strain evidence="2 3">KCTC 23968</strain>
    </source>
</reference>
<dbReference type="Gene3D" id="3.10.180.10">
    <property type="entry name" value="2,3-Dihydroxybiphenyl 1,2-Dioxygenase, domain 1"/>
    <property type="match status" value="1"/>
</dbReference>
<comment type="caution">
    <text evidence="2">The sequence shown here is derived from an EMBL/GenBank/DDBJ whole genome shotgun (WGS) entry which is preliminary data.</text>
</comment>
<dbReference type="Proteomes" id="UP000600865">
    <property type="component" value="Unassembled WGS sequence"/>
</dbReference>
<gene>
    <name evidence="2" type="ORF">GCM10011309_22170</name>
</gene>
<accession>A0A918KR94</accession>
<proteinExistence type="predicted"/>
<dbReference type="InterPro" id="IPR037523">
    <property type="entry name" value="VOC_core"/>
</dbReference>
<evidence type="ECO:0000313" key="2">
    <source>
        <dbReference type="EMBL" id="GGX71531.1"/>
    </source>
</evidence>
<name>A0A918KR94_9PROT</name>
<evidence type="ECO:0000259" key="1">
    <source>
        <dbReference type="PROSITE" id="PS51819"/>
    </source>
</evidence>
<dbReference type="EMBL" id="BMYV01000002">
    <property type="protein sequence ID" value="GGX71531.1"/>
    <property type="molecule type" value="Genomic_DNA"/>
</dbReference>
<dbReference type="InterPro" id="IPR029068">
    <property type="entry name" value="Glyas_Bleomycin-R_OHBP_Dase"/>
</dbReference>
<dbReference type="RefSeq" id="WP_189585743.1">
    <property type="nucleotide sequence ID" value="NZ_BMYV01000002.1"/>
</dbReference>